<name>A0A1R1ID34_9RHOO</name>
<dbReference type="RefSeq" id="WP_076091845.1">
    <property type="nucleotide sequence ID" value="NZ_MTHD01000001.1"/>
</dbReference>
<reference evidence="3 4" key="1">
    <citation type="submission" date="2016-10" db="EMBL/GenBank/DDBJ databases">
        <title>Alkaliphiles isolated from bioreactors.</title>
        <authorList>
            <person name="Salah Z."/>
            <person name="Rout S.P."/>
            <person name="Humphreys P.N."/>
        </authorList>
    </citation>
    <scope>NUCLEOTIDE SEQUENCE [LARGE SCALE GENOMIC DNA]</scope>
    <source>
        <strain evidence="3 4">ZS02</strain>
    </source>
</reference>
<comment type="caution">
    <text evidence="3">The sequence shown here is derived from an EMBL/GenBank/DDBJ whole genome shotgun (WGS) entry which is preliminary data.</text>
</comment>
<evidence type="ECO:0000313" key="3">
    <source>
        <dbReference type="EMBL" id="OMG56572.1"/>
    </source>
</evidence>
<dbReference type="GO" id="GO:0005886">
    <property type="term" value="C:plasma membrane"/>
    <property type="evidence" value="ECO:0007669"/>
    <property type="project" value="TreeGrafter"/>
</dbReference>
<organism evidence="3 4">
    <name type="scientific">Azonexus hydrophilus</name>
    <dbReference type="NCBI Taxonomy" id="418702"/>
    <lineage>
        <taxon>Bacteria</taxon>
        <taxon>Pseudomonadati</taxon>
        <taxon>Pseudomonadota</taxon>
        <taxon>Betaproteobacteria</taxon>
        <taxon>Rhodocyclales</taxon>
        <taxon>Azonexaceae</taxon>
        <taxon>Azonexus</taxon>
    </lineage>
</organism>
<dbReference type="FunFam" id="3.30.70.270:FF:000001">
    <property type="entry name" value="Diguanylate cyclase domain protein"/>
    <property type="match status" value="1"/>
</dbReference>
<gene>
    <name evidence="3" type="ORF">BJN45_02855</name>
</gene>
<feature type="domain" description="GGDEF" evidence="2">
    <location>
        <begin position="108"/>
        <end position="239"/>
    </location>
</feature>
<dbReference type="STRING" id="418702.BJN45_02855"/>
<dbReference type="SUPFAM" id="SSF55073">
    <property type="entry name" value="Nucleotide cyclase"/>
    <property type="match status" value="1"/>
</dbReference>
<dbReference type="PROSITE" id="PS50887">
    <property type="entry name" value="GGDEF"/>
    <property type="match status" value="1"/>
</dbReference>
<dbReference type="EMBL" id="MTHD01000001">
    <property type="protein sequence ID" value="OMG56572.1"/>
    <property type="molecule type" value="Genomic_DNA"/>
</dbReference>
<dbReference type="SMART" id="SM00267">
    <property type="entry name" value="GGDEF"/>
    <property type="match status" value="1"/>
</dbReference>
<dbReference type="PANTHER" id="PTHR45138:SF5">
    <property type="entry name" value="BIFUNCTIONAL PERIPLASMIC SUBSTRATE BINDING PROTEIN_CYTOPLASMIC DIGUANYLATE CYCLASE"/>
    <property type="match status" value="1"/>
</dbReference>
<dbReference type="NCBIfam" id="TIGR00254">
    <property type="entry name" value="GGDEF"/>
    <property type="match status" value="1"/>
</dbReference>
<dbReference type="EC" id="2.7.7.65" evidence="1"/>
<dbReference type="PANTHER" id="PTHR45138">
    <property type="entry name" value="REGULATORY COMPONENTS OF SENSORY TRANSDUCTION SYSTEM"/>
    <property type="match status" value="1"/>
</dbReference>
<dbReference type="InterPro" id="IPR050469">
    <property type="entry name" value="Diguanylate_Cyclase"/>
</dbReference>
<dbReference type="GO" id="GO:1902201">
    <property type="term" value="P:negative regulation of bacterial-type flagellum-dependent cell motility"/>
    <property type="evidence" value="ECO:0007669"/>
    <property type="project" value="TreeGrafter"/>
</dbReference>
<keyword evidence="4" id="KW-1185">Reference proteome</keyword>
<evidence type="ECO:0000313" key="4">
    <source>
        <dbReference type="Proteomes" id="UP000187526"/>
    </source>
</evidence>
<dbReference type="GO" id="GO:0052621">
    <property type="term" value="F:diguanylate cyclase activity"/>
    <property type="evidence" value="ECO:0007669"/>
    <property type="project" value="UniProtKB-EC"/>
</dbReference>
<evidence type="ECO:0000256" key="1">
    <source>
        <dbReference type="ARBA" id="ARBA00012528"/>
    </source>
</evidence>
<evidence type="ECO:0000259" key="2">
    <source>
        <dbReference type="PROSITE" id="PS50887"/>
    </source>
</evidence>
<dbReference type="GO" id="GO:0043709">
    <property type="term" value="P:cell adhesion involved in single-species biofilm formation"/>
    <property type="evidence" value="ECO:0007669"/>
    <property type="project" value="TreeGrafter"/>
</dbReference>
<sequence>MSQPNPDLFDQENCALLAAQAVYNIEAGAADTYRTALGELISCYDQLLRQTRRLVRRSDRQEFEMNQLNHRLADLANELEYRATHDSLSGALNRAAVIERAQHFLARSDMAMIVLDIDHFKQVNDSFGHPVGDTIICGVVDCLQRTLQTPGEIGRVGGEEFTVILPQQNYLQAQQIAEHMRAAIAERDFALPDASRITASFGVSWMPAGADFGTAYSEADEAMYEAKRSGRNRVIRADQLLRA</sequence>
<dbReference type="OrthoDB" id="9813903at2"/>
<protein>
    <recommendedName>
        <fullName evidence="1">diguanylate cyclase</fullName>
        <ecNumber evidence="1">2.7.7.65</ecNumber>
    </recommendedName>
</protein>
<proteinExistence type="predicted"/>
<dbReference type="Gene3D" id="3.30.70.270">
    <property type="match status" value="1"/>
</dbReference>
<dbReference type="AlphaFoldDB" id="A0A1R1ID34"/>
<dbReference type="InterPro" id="IPR000160">
    <property type="entry name" value="GGDEF_dom"/>
</dbReference>
<dbReference type="Pfam" id="PF00990">
    <property type="entry name" value="GGDEF"/>
    <property type="match status" value="1"/>
</dbReference>
<dbReference type="InterPro" id="IPR029787">
    <property type="entry name" value="Nucleotide_cyclase"/>
</dbReference>
<dbReference type="Proteomes" id="UP000187526">
    <property type="component" value="Unassembled WGS sequence"/>
</dbReference>
<dbReference type="InterPro" id="IPR043128">
    <property type="entry name" value="Rev_trsase/Diguanyl_cyclase"/>
</dbReference>
<dbReference type="CDD" id="cd01949">
    <property type="entry name" value="GGDEF"/>
    <property type="match status" value="1"/>
</dbReference>
<accession>A0A1R1ID34</accession>